<sequence length="116" mass="13545">MKKIYSSLPVSADLDFNNDIVKHLFYYKKIHSTGFIKIAQIIILMCFISFVVINCEKSFQSSEEFNNVPIRDKRSLSIAQLGKLAERLKKLQEDLKKERVTDNYKDPKNPRGYGRK</sequence>
<evidence type="ECO:0000313" key="2">
    <source>
        <dbReference type="Proteomes" id="UP000046392"/>
    </source>
</evidence>
<keyword evidence="1" id="KW-1133">Transmembrane helix</keyword>
<feature type="transmembrane region" description="Helical" evidence="1">
    <location>
        <begin position="34"/>
        <end position="53"/>
    </location>
</feature>
<evidence type="ECO:0000313" key="3">
    <source>
        <dbReference type="WBParaSite" id="SPAL_0000445600.1"/>
    </source>
</evidence>
<keyword evidence="2" id="KW-1185">Reference proteome</keyword>
<organism evidence="2 3">
    <name type="scientific">Strongyloides papillosus</name>
    <name type="common">Intestinal threadworm</name>
    <dbReference type="NCBI Taxonomy" id="174720"/>
    <lineage>
        <taxon>Eukaryota</taxon>
        <taxon>Metazoa</taxon>
        <taxon>Ecdysozoa</taxon>
        <taxon>Nematoda</taxon>
        <taxon>Chromadorea</taxon>
        <taxon>Rhabditida</taxon>
        <taxon>Tylenchina</taxon>
        <taxon>Panagrolaimomorpha</taxon>
        <taxon>Strongyloidoidea</taxon>
        <taxon>Strongyloididae</taxon>
        <taxon>Strongyloides</taxon>
    </lineage>
</organism>
<reference evidence="3" key="1">
    <citation type="submission" date="2017-02" db="UniProtKB">
        <authorList>
            <consortium name="WormBaseParasite"/>
        </authorList>
    </citation>
    <scope>IDENTIFICATION</scope>
</reference>
<proteinExistence type="predicted"/>
<dbReference type="AlphaFoldDB" id="A0A0N5BEN2"/>
<dbReference type="Proteomes" id="UP000046392">
    <property type="component" value="Unplaced"/>
</dbReference>
<protein>
    <submittedName>
        <fullName evidence="3">Selenoprotein</fullName>
    </submittedName>
</protein>
<dbReference type="WBParaSite" id="SPAL_0000445600.1">
    <property type="protein sequence ID" value="SPAL_0000445600.1"/>
    <property type="gene ID" value="SPAL_0000445600"/>
</dbReference>
<name>A0A0N5BEN2_STREA</name>
<accession>A0A0N5BEN2</accession>
<evidence type="ECO:0000256" key="1">
    <source>
        <dbReference type="SAM" id="Phobius"/>
    </source>
</evidence>
<keyword evidence="1" id="KW-0812">Transmembrane</keyword>
<keyword evidence="1" id="KW-0472">Membrane</keyword>